<keyword evidence="3" id="KW-1185">Reference proteome</keyword>
<gene>
    <name evidence="2" type="ORF">GCM10009559_37200</name>
</gene>
<evidence type="ECO:0000313" key="2">
    <source>
        <dbReference type="EMBL" id="GAA0941580.1"/>
    </source>
</evidence>
<evidence type="ECO:0008006" key="4">
    <source>
        <dbReference type="Google" id="ProtNLM"/>
    </source>
</evidence>
<reference evidence="3" key="1">
    <citation type="journal article" date="2019" name="Int. J. Syst. Evol. Microbiol.">
        <title>The Global Catalogue of Microorganisms (GCM) 10K type strain sequencing project: providing services to taxonomists for standard genome sequencing and annotation.</title>
        <authorList>
            <consortium name="The Broad Institute Genomics Platform"/>
            <consortium name="The Broad Institute Genome Sequencing Center for Infectious Disease"/>
            <person name="Wu L."/>
            <person name="Ma J."/>
        </authorList>
    </citation>
    <scope>NUCLEOTIDE SEQUENCE [LARGE SCALE GENOMIC DNA]</scope>
    <source>
        <strain evidence="3">JCM 11117</strain>
    </source>
</reference>
<dbReference type="Gene3D" id="2.60.120.10">
    <property type="entry name" value="Jelly Rolls"/>
    <property type="match status" value="1"/>
</dbReference>
<dbReference type="RefSeq" id="WP_343942718.1">
    <property type="nucleotide sequence ID" value="NZ_BAAAHP010000104.1"/>
</dbReference>
<dbReference type="Proteomes" id="UP001499967">
    <property type="component" value="Unassembled WGS sequence"/>
</dbReference>
<dbReference type="SUPFAM" id="SSF51182">
    <property type="entry name" value="RmlC-like cupins"/>
    <property type="match status" value="1"/>
</dbReference>
<protein>
    <recommendedName>
        <fullName evidence="4">Cytoplasmic protein</fullName>
    </recommendedName>
</protein>
<dbReference type="EMBL" id="BAAAHP010000104">
    <property type="protein sequence ID" value="GAA0941580.1"/>
    <property type="molecule type" value="Genomic_DNA"/>
</dbReference>
<sequence length="116" mass="13089">MSDDPTITNPELYKVIFENDRVRVLEYRDRPGDKTQPHRHPDSLMYTLSAFRRRIASAGRHVEVELQPGQVRWVGAQEHSGENVGDTDTHSIFVELKDPQPRDFAPSDAPPGPSVG</sequence>
<feature type="region of interest" description="Disordered" evidence="1">
    <location>
        <begin position="97"/>
        <end position="116"/>
    </location>
</feature>
<dbReference type="InterPro" id="IPR014710">
    <property type="entry name" value="RmlC-like_jellyroll"/>
</dbReference>
<name>A0ABP4AYD7_9PSEU</name>
<accession>A0ABP4AYD7</accession>
<comment type="caution">
    <text evidence="2">The sequence shown here is derived from an EMBL/GenBank/DDBJ whole genome shotgun (WGS) entry which is preliminary data.</text>
</comment>
<evidence type="ECO:0000256" key="1">
    <source>
        <dbReference type="SAM" id="MobiDB-lite"/>
    </source>
</evidence>
<dbReference type="InterPro" id="IPR011051">
    <property type="entry name" value="RmlC_Cupin_sf"/>
</dbReference>
<proteinExistence type="predicted"/>
<evidence type="ECO:0000313" key="3">
    <source>
        <dbReference type="Proteomes" id="UP001499967"/>
    </source>
</evidence>
<organism evidence="2 3">
    <name type="scientific">Pseudonocardia zijingensis</name>
    <dbReference type="NCBI Taxonomy" id="153376"/>
    <lineage>
        <taxon>Bacteria</taxon>
        <taxon>Bacillati</taxon>
        <taxon>Actinomycetota</taxon>
        <taxon>Actinomycetes</taxon>
        <taxon>Pseudonocardiales</taxon>
        <taxon>Pseudonocardiaceae</taxon>
        <taxon>Pseudonocardia</taxon>
    </lineage>
</organism>